<feature type="domain" description="Pilus formation protein N-terminal" evidence="3">
    <location>
        <begin position="501"/>
        <end position="560"/>
    </location>
</feature>
<feature type="region of interest" description="Disordered" evidence="1">
    <location>
        <begin position="318"/>
        <end position="359"/>
    </location>
</feature>
<evidence type="ECO:0000313" key="5">
    <source>
        <dbReference type="Proteomes" id="UP000319817"/>
    </source>
</evidence>
<evidence type="ECO:0000256" key="2">
    <source>
        <dbReference type="SAM" id="SignalP"/>
    </source>
</evidence>
<dbReference type="Proteomes" id="UP000319817">
    <property type="component" value="Chromosome"/>
</dbReference>
<protein>
    <recommendedName>
        <fullName evidence="3">Pilus formation protein N-terminal domain-containing protein</fullName>
    </recommendedName>
</protein>
<organism evidence="4 5">
    <name type="scientific">Stieleria marina</name>
    <dbReference type="NCBI Taxonomy" id="1930275"/>
    <lineage>
        <taxon>Bacteria</taxon>
        <taxon>Pseudomonadati</taxon>
        <taxon>Planctomycetota</taxon>
        <taxon>Planctomycetia</taxon>
        <taxon>Pirellulales</taxon>
        <taxon>Pirellulaceae</taxon>
        <taxon>Stieleria</taxon>
    </lineage>
</organism>
<sequence precursor="true">MRDPMKMINRPKKWRMVRSHILTNGRRRALAASLMLLSTPLVMADDSQPGSKLTLPPLPLPAQHAGDSADHAGASPLLAGDPVQQVSNHEIYDNPFCEPELRPIRQENVTLASSQMQPAVRLKSAGAVIGLQPIGSGKPVQVRPRSVKIETPPVAGVQDNPLIQSQHHDNADLVDVSLPNGELEELVMAPRGESISAKPETSIRMTMAPVDSLPILQVTQPVAERVHRSILVQSPPPVHSPEPVLSLPAKPAPVAVVASQPIATPIEKAVVDSALITPPVVQEVASSETATPLKPAESVVMPISEAPTEEPESVPVFMSMSDSSGTPSPGTTAASKASTTETARIEQSIQSPSDQEAKGLANKTVKPVVISKLDSQANQGIVAVAEPIGLEPLNLAASDQRQKLEMSDDAVAIPSPVRGTSPIVGRPASANSTSVRALLSSHKRYRAPVAVDAPPVAITLAPSKGTIASTVSSRASVKMAQPVNVPGVRKQVKRKAPELTKLHLTKAQVRSLTIGGMVRRIDVTDKSVCQAIATGPNQLKLIGTGNGITRLVVWADTSGNSHTRARMFEIHVQDAVEATGGSVGTKTQTLNQSIYNAFPSANVSVQEYRDRLIVSGHCGSEEDAKKIIRMVRKTCLIPVRDEIKVR</sequence>
<proteinExistence type="predicted"/>
<dbReference type="InterPro" id="IPR032789">
    <property type="entry name" value="T2SS-T3SS_pil_N"/>
</dbReference>
<dbReference type="AlphaFoldDB" id="A0A517P140"/>
<keyword evidence="5" id="KW-1185">Reference proteome</keyword>
<evidence type="ECO:0000256" key="1">
    <source>
        <dbReference type="SAM" id="MobiDB-lite"/>
    </source>
</evidence>
<dbReference type="RefSeq" id="WP_419189341.1">
    <property type="nucleotide sequence ID" value="NZ_CP036526.1"/>
</dbReference>
<gene>
    <name evidence="4" type="ORF">K239x_51100</name>
</gene>
<dbReference type="EMBL" id="CP036526">
    <property type="protein sequence ID" value="QDT13094.1"/>
    <property type="molecule type" value="Genomic_DNA"/>
</dbReference>
<feature type="signal peptide" evidence="2">
    <location>
        <begin position="1"/>
        <end position="44"/>
    </location>
</feature>
<feature type="compositionally biased region" description="Low complexity" evidence="1">
    <location>
        <begin position="318"/>
        <end position="342"/>
    </location>
</feature>
<name>A0A517P140_9BACT</name>
<accession>A0A517P140</accession>
<feature type="compositionally biased region" description="Polar residues" evidence="1">
    <location>
        <begin position="345"/>
        <end position="354"/>
    </location>
</feature>
<keyword evidence="2" id="KW-0732">Signal</keyword>
<dbReference type="Pfam" id="PF13629">
    <property type="entry name" value="T2SS-T3SS_pil_N"/>
    <property type="match status" value="1"/>
</dbReference>
<feature type="region of interest" description="Disordered" evidence="1">
    <location>
        <begin position="46"/>
        <end position="74"/>
    </location>
</feature>
<evidence type="ECO:0000313" key="4">
    <source>
        <dbReference type="EMBL" id="QDT13094.1"/>
    </source>
</evidence>
<feature type="chain" id="PRO_5021754839" description="Pilus formation protein N-terminal domain-containing protein" evidence="2">
    <location>
        <begin position="45"/>
        <end position="646"/>
    </location>
</feature>
<reference evidence="4 5" key="1">
    <citation type="submission" date="2019-02" db="EMBL/GenBank/DDBJ databases">
        <title>Deep-cultivation of Planctomycetes and their phenomic and genomic characterization uncovers novel biology.</title>
        <authorList>
            <person name="Wiegand S."/>
            <person name="Jogler M."/>
            <person name="Boedeker C."/>
            <person name="Pinto D."/>
            <person name="Vollmers J."/>
            <person name="Rivas-Marin E."/>
            <person name="Kohn T."/>
            <person name="Peeters S.H."/>
            <person name="Heuer A."/>
            <person name="Rast P."/>
            <person name="Oberbeckmann S."/>
            <person name="Bunk B."/>
            <person name="Jeske O."/>
            <person name="Meyerdierks A."/>
            <person name="Storesund J.E."/>
            <person name="Kallscheuer N."/>
            <person name="Luecker S."/>
            <person name="Lage O.M."/>
            <person name="Pohl T."/>
            <person name="Merkel B.J."/>
            <person name="Hornburger P."/>
            <person name="Mueller R.-W."/>
            <person name="Bruemmer F."/>
            <person name="Labrenz M."/>
            <person name="Spormann A.M."/>
            <person name="Op den Camp H."/>
            <person name="Overmann J."/>
            <person name="Amann R."/>
            <person name="Jetten M.S.M."/>
            <person name="Mascher T."/>
            <person name="Medema M.H."/>
            <person name="Devos D.P."/>
            <person name="Kaster A.-K."/>
            <person name="Ovreas L."/>
            <person name="Rohde M."/>
            <person name="Galperin M.Y."/>
            <person name="Jogler C."/>
        </authorList>
    </citation>
    <scope>NUCLEOTIDE SEQUENCE [LARGE SCALE GENOMIC DNA]</scope>
    <source>
        <strain evidence="4 5">K23_9</strain>
    </source>
</reference>
<evidence type="ECO:0000259" key="3">
    <source>
        <dbReference type="Pfam" id="PF13629"/>
    </source>
</evidence>